<reference evidence="7" key="1">
    <citation type="journal article" date="2012" name="Science">
        <title>Fermentation, hydrogen, and sulfur metabolism in multiple uncultivated bacterial phyla.</title>
        <authorList>
            <person name="Wrighton K.C."/>
            <person name="Thomas B.C."/>
            <person name="Sharon I."/>
            <person name="Miller C.S."/>
            <person name="Castelle C.J."/>
            <person name="VerBerkmoes N.C."/>
            <person name="Wilkins M.J."/>
            <person name="Hettich R.L."/>
            <person name="Lipton M.S."/>
            <person name="Williams K.H."/>
            <person name="Long P.E."/>
            <person name="Banfield J.F."/>
        </authorList>
    </citation>
    <scope>NUCLEOTIDE SEQUENCE [LARGE SCALE GENOMIC DNA]</scope>
</reference>
<comment type="caution">
    <text evidence="7">The sequence shown here is derived from an EMBL/GenBank/DDBJ whole genome shotgun (WGS) entry which is preliminary data.</text>
</comment>
<feature type="transmembrane region" description="Helical" evidence="6">
    <location>
        <begin position="442"/>
        <end position="464"/>
    </location>
</feature>
<feature type="transmembrane region" description="Helical" evidence="6">
    <location>
        <begin position="235"/>
        <end position="252"/>
    </location>
</feature>
<evidence type="ECO:0000256" key="2">
    <source>
        <dbReference type="ARBA" id="ARBA00022475"/>
    </source>
</evidence>
<dbReference type="AlphaFoldDB" id="K2AWD1"/>
<feature type="transmembrane region" description="Helical" evidence="6">
    <location>
        <begin position="196"/>
        <end position="215"/>
    </location>
</feature>
<dbReference type="InterPro" id="IPR002797">
    <property type="entry name" value="Polysacc_synth"/>
</dbReference>
<keyword evidence="4 6" id="KW-1133">Transmembrane helix</keyword>
<dbReference type="PANTHER" id="PTHR30250:SF11">
    <property type="entry name" value="O-ANTIGEN TRANSPORTER-RELATED"/>
    <property type="match status" value="1"/>
</dbReference>
<proteinExistence type="predicted"/>
<feature type="transmembrane region" description="Helical" evidence="6">
    <location>
        <begin position="48"/>
        <end position="69"/>
    </location>
</feature>
<feature type="transmembrane region" description="Helical" evidence="6">
    <location>
        <begin position="413"/>
        <end position="430"/>
    </location>
</feature>
<feature type="transmembrane region" description="Helical" evidence="6">
    <location>
        <begin position="315"/>
        <end position="335"/>
    </location>
</feature>
<protein>
    <submittedName>
        <fullName evidence="7">Polysaccharide biosynthesis protein</fullName>
    </submittedName>
</protein>
<organism evidence="7">
    <name type="scientific">uncultured bacterium</name>
    <name type="common">gcode 4</name>
    <dbReference type="NCBI Taxonomy" id="1234023"/>
    <lineage>
        <taxon>Bacteria</taxon>
        <taxon>environmental samples</taxon>
    </lineage>
</organism>
<evidence type="ECO:0000313" key="7">
    <source>
        <dbReference type="EMBL" id="EKD66011.1"/>
    </source>
</evidence>
<dbReference type="PANTHER" id="PTHR30250">
    <property type="entry name" value="PST FAMILY PREDICTED COLANIC ACID TRANSPORTER"/>
    <property type="match status" value="1"/>
</dbReference>
<feature type="transmembrane region" description="Helical" evidence="6">
    <location>
        <begin position="387"/>
        <end position="407"/>
    </location>
</feature>
<keyword evidence="5 6" id="KW-0472">Membrane</keyword>
<feature type="transmembrane region" description="Helical" evidence="6">
    <location>
        <begin position="90"/>
        <end position="112"/>
    </location>
</feature>
<dbReference type="InterPro" id="IPR050833">
    <property type="entry name" value="Poly_Biosynth_Transport"/>
</dbReference>
<keyword evidence="2" id="KW-1003">Cell membrane</keyword>
<evidence type="ECO:0000256" key="1">
    <source>
        <dbReference type="ARBA" id="ARBA00004651"/>
    </source>
</evidence>
<feature type="transmembrane region" description="Helical" evidence="6">
    <location>
        <begin position="272"/>
        <end position="294"/>
    </location>
</feature>
<evidence type="ECO:0000256" key="4">
    <source>
        <dbReference type="ARBA" id="ARBA00022989"/>
    </source>
</evidence>
<feature type="transmembrane region" description="Helical" evidence="6">
    <location>
        <begin position="168"/>
        <end position="190"/>
    </location>
</feature>
<name>K2AWD1_9BACT</name>
<dbReference type="GO" id="GO:0005886">
    <property type="term" value="C:plasma membrane"/>
    <property type="evidence" value="ECO:0007669"/>
    <property type="project" value="UniProtKB-SubCell"/>
</dbReference>
<dbReference type="EMBL" id="AMFJ01021654">
    <property type="protein sequence ID" value="EKD66011.1"/>
    <property type="molecule type" value="Genomic_DNA"/>
</dbReference>
<comment type="subcellular location">
    <subcellularLocation>
        <location evidence="1">Cell membrane</location>
        <topology evidence="1">Multi-pass membrane protein</topology>
    </subcellularLocation>
</comment>
<gene>
    <name evidence="7" type="ORF">ACD_49C00068G0016</name>
</gene>
<feature type="transmembrane region" description="Helical" evidence="6">
    <location>
        <begin position="132"/>
        <end position="156"/>
    </location>
</feature>
<evidence type="ECO:0000256" key="5">
    <source>
        <dbReference type="ARBA" id="ARBA00023136"/>
    </source>
</evidence>
<feature type="transmembrane region" description="Helical" evidence="6">
    <location>
        <begin position="470"/>
        <end position="490"/>
    </location>
</feature>
<keyword evidence="3 6" id="KW-0812">Transmembrane</keyword>
<evidence type="ECO:0000256" key="6">
    <source>
        <dbReference type="SAM" id="Phobius"/>
    </source>
</evidence>
<dbReference type="Pfam" id="PF01943">
    <property type="entry name" value="Polysacc_synt"/>
    <property type="match status" value="1"/>
</dbReference>
<feature type="transmembrane region" description="Helical" evidence="6">
    <location>
        <begin position="17"/>
        <end position="36"/>
    </location>
</feature>
<evidence type="ECO:0000256" key="3">
    <source>
        <dbReference type="ARBA" id="ARBA00022692"/>
    </source>
</evidence>
<accession>K2AWD1</accession>
<sequence length="508" mass="62418">MLEKNETLGEKFIKKGFWLYLFSFIVGPIWYIIKIILSHDLSVEEIGILYWIVSLISLLTVYHDLGLTESLNYFLPKYIVENNYSKFKSALAYAILAQIPTSLFIWGLLYFTSDYLAVNYFHAKELILETQYVLKVFCLFFIWMNLFQIVNTVFWATQNTKYQKWSEFVRMIAILVFTLFFWYSGVWTLQNYSWTWIFWLIFWIIFSYILFYNRYYKTYLKWVKIIYDKILFKEIFSYALWVLLAANVWMILSQVDMQLIIYLLGPRDAWFYTNYLSIIWIPFLIITPIIWFLFPVISELNSHNNLEKIKIIRSIFYKYFWVIALAVSGIMFVFWEQIAFILFWNKFIFSWTILKYSIFFMIFNFLLQINFQILAWIWRIKDRVKILWIWLICFNIPLNLILIKLMWVEGSSLAVWLSWIPVFYLSNKALKSYHVTFDYKFFIKNLVLIIFLNLWIREFFLPYFWFNSRLYNLVFILLIWIFYIITIMIYNQREFKMFLKEIKKILKR</sequence>